<evidence type="ECO:0000256" key="4">
    <source>
        <dbReference type="ARBA" id="ARBA00022692"/>
    </source>
</evidence>
<dbReference type="PANTHER" id="PTHR40980:SF3">
    <property type="entry name" value="TONB-DEPENDENT RECEPTOR-LIKE BETA-BARREL DOMAIN-CONTAINING PROTEIN"/>
    <property type="match status" value="1"/>
</dbReference>
<evidence type="ECO:0000313" key="14">
    <source>
        <dbReference type="EMBL" id="SFE07031.1"/>
    </source>
</evidence>
<keyword evidence="7 8" id="KW-0998">Cell outer membrane</keyword>
<keyword evidence="5 9" id="KW-0798">TonB box</keyword>
<keyword evidence="4 8" id="KW-0812">Transmembrane</keyword>
<evidence type="ECO:0000256" key="11">
    <source>
        <dbReference type="SAM" id="SignalP"/>
    </source>
</evidence>
<evidence type="ECO:0000256" key="9">
    <source>
        <dbReference type="RuleBase" id="RU003357"/>
    </source>
</evidence>
<evidence type="ECO:0000256" key="5">
    <source>
        <dbReference type="ARBA" id="ARBA00023077"/>
    </source>
</evidence>
<keyword evidence="11" id="KW-0732">Signal</keyword>
<dbReference type="RefSeq" id="WP_081805088.1">
    <property type="nucleotide sequence ID" value="NZ_FONH01000001.1"/>
</dbReference>
<evidence type="ECO:0000256" key="6">
    <source>
        <dbReference type="ARBA" id="ARBA00023136"/>
    </source>
</evidence>
<dbReference type="InterPro" id="IPR039426">
    <property type="entry name" value="TonB-dep_rcpt-like"/>
</dbReference>
<evidence type="ECO:0000256" key="8">
    <source>
        <dbReference type="PROSITE-ProRule" id="PRU01360"/>
    </source>
</evidence>
<dbReference type="InterPro" id="IPR010104">
    <property type="entry name" value="TonB_rcpt_bac"/>
</dbReference>
<evidence type="ECO:0000259" key="12">
    <source>
        <dbReference type="Pfam" id="PF00593"/>
    </source>
</evidence>
<gene>
    <name evidence="14" type="ORF">SAMN02799615_00269</name>
</gene>
<dbReference type="AlphaFoldDB" id="A0A1I1XIL5"/>
<dbReference type="EMBL" id="FONH01000001">
    <property type="protein sequence ID" value="SFE07031.1"/>
    <property type="molecule type" value="Genomic_DNA"/>
</dbReference>
<keyword evidence="3 8" id="KW-1134">Transmembrane beta strand</keyword>
<reference evidence="15" key="1">
    <citation type="submission" date="2016-10" db="EMBL/GenBank/DDBJ databases">
        <authorList>
            <person name="Varghese N."/>
            <person name="Submissions S."/>
        </authorList>
    </citation>
    <scope>NUCLEOTIDE SEQUENCE [LARGE SCALE GENOMIC DNA]</scope>
    <source>
        <strain evidence="15">UNC178MFTsu3.1</strain>
    </source>
</reference>
<feature type="region of interest" description="Disordered" evidence="10">
    <location>
        <begin position="30"/>
        <end position="64"/>
    </location>
</feature>
<keyword evidence="6 8" id="KW-0472">Membrane</keyword>
<evidence type="ECO:0000256" key="2">
    <source>
        <dbReference type="ARBA" id="ARBA00022448"/>
    </source>
</evidence>
<dbReference type="SUPFAM" id="SSF56935">
    <property type="entry name" value="Porins"/>
    <property type="match status" value="1"/>
</dbReference>
<comment type="subcellular location">
    <subcellularLocation>
        <location evidence="1 8">Cell outer membrane</location>
        <topology evidence="1 8">Multi-pass membrane protein</topology>
    </subcellularLocation>
</comment>
<evidence type="ECO:0000259" key="13">
    <source>
        <dbReference type="Pfam" id="PF07715"/>
    </source>
</evidence>
<dbReference type="Proteomes" id="UP000199477">
    <property type="component" value="Unassembled WGS sequence"/>
</dbReference>
<dbReference type="PANTHER" id="PTHR40980">
    <property type="entry name" value="PLUG DOMAIN-CONTAINING PROTEIN"/>
    <property type="match status" value="1"/>
</dbReference>
<organism evidence="14 15">
    <name type="scientific">Dyella marensis</name>
    <dbReference type="NCBI Taxonomy" id="500610"/>
    <lineage>
        <taxon>Bacteria</taxon>
        <taxon>Pseudomonadati</taxon>
        <taxon>Pseudomonadota</taxon>
        <taxon>Gammaproteobacteria</taxon>
        <taxon>Lysobacterales</taxon>
        <taxon>Rhodanobacteraceae</taxon>
        <taxon>Dyella</taxon>
    </lineage>
</organism>
<evidence type="ECO:0000256" key="7">
    <source>
        <dbReference type="ARBA" id="ARBA00023237"/>
    </source>
</evidence>
<keyword evidence="2 8" id="KW-0813">Transport</keyword>
<name>A0A1I1XIL5_9GAMM</name>
<dbReference type="CDD" id="cd01347">
    <property type="entry name" value="ligand_gated_channel"/>
    <property type="match status" value="1"/>
</dbReference>
<evidence type="ECO:0000256" key="3">
    <source>
        <dbReference type="ARBA" id="ARBA00022452"/>
    </source>
</evidence>
<dbReference type="InterPro" id="IPR012910">
    <property type="entry name" value="Plug_dom"/>
</dbReference>
<protein>
    <submittedName>
        <fullName evidence="14">Iron complex outermembrane recepter protein</fullName>
    </submittedName>
</protein>
<dbReference type="NCBIfam" id="TIGR01782">
    <property type="entry name" value="TonB-Xanth-Caul"/>
    <property type="match status" value="1"/>
</dbReference>
<proteinExistence type="inferred from homology"/>
<feature type="domain" description="TonB-dependent receptor-like beta-barrel" evidence="12">
    <location>
        <begin position="435"/>
        <end position="876"/>
    </location>
</feature>
<feature type="domain" description="TonB-dependent receptor plug" evidence="13">
    <location>
        <begin position="81"/>
        <end position="193"/>
    </location>
</feature>
<dbReference type="Gene3D" id="2.170.130.10">
    <property type="entry name" value="TonB-dependent receptor, plug domain"/>
    <property type="match status" value="1"/>
</dbReference>
<dbReference type="GO" id="GO:0009279">
    <property type="term" value="C:cell outer membrane"/>
    <property type="evidence" value="ECO:0007669"/>
    <property type="project" value="UniProtKB-SubCell"/>
</dbReference>
<evidence type="ECO:0000256" key="1">
    <source>
        <dbReference type="ARBA" id="ARBA00004571"/>
    </source>
</evidence>
<dbReference type="Pfam" id="PF07715">
    <property type="entry name" value="Plug"/>
    <property type="match status" value="1"/>
</dbReference>
<dbReference type="InterPro" id="IPR037066">
    <property type="entry name" value="Plug_dom_sf"/>
</dbReference>
<evidence type="ECO:0000313" key="15">
    <source>
        <dbReference type="Proteomes" id="UP000199477"/>
    </source>
</evidence>
<dbReference type="Pfam" id="PF00593">
    <property type="entry name" value="TonB_dep_Rec_b-barrel"/>
    <property type="match status" value="1"/>
</dbReference>
<dbReference type="PROSITE" id="PS52016">
    <property type="entry name" value="TONB_DEPENDENT_REC_3"/>
    <property type="match status" value="1"/>
</dbReference>
<feature type="chain" id="PRO_5011549318" evidence="11">
    <location>
        <begin position="26"/>
        <end position="909"/>
    </location>
</feature>
<comment type="similarity">
    <text evidence="8 9">Belongs to the TonB-dependent receptor family.</text>
</comment>
<dbReference type="InterPro" id="IPR000531">
    <property type="entry name" value="Beta-barrel_TonB"/>
</dbReference>
<dbReference type="InterPro" id="IPR036942">
    <property type="entry name" value="Beta-barrel_TonB_sf"/>
</dbReference>
<accession>A0A1I1XIL5</accession>
<dbReference type="STRING" id="500610.SAMN02799615_00269"/>
<feature type="compositionally biased region" description="Polar residues" evidence="10">
    <location>
        <begin position="36"/>
        <end position="64"/>
    </location>
</feature>
<keyword evidence="15" id="KW-1185">Reference proteome</keyword>
<dbReference type="Gene3D" id="2.40.170.20">
    <property type="entry name" value="TonB-dependent receptor, beta-barrel domain"/>
    <property type="match status" value="1"/>
</dbReference>
<evidence type="ECO:0000256" key="10">
    <source>
        <dbReference type="SAM" id="MobiDB-lite"/>
    </source>
</evidence>
<sequence>MIKHGKKLLCASILCGLGLAGAAHAQNDTAAAAPQDSKTPASSDKSNKTPQQRAQDKQAQNLQQVTVTGYRESLAKAIEIKRNANAIVDAINAEDIGKFPDTNAAESLSHLPGISVDRQFGEGEKVSINGTDPALNRVLINGQTIASGDWGGNPTDTSGRTFNYTLLSPEIIGNMQVYKSPEAHIDEGSIGGTVIVNTRKPLDLPANTLRGSLGYSYNDRSEEGNPRGSVLWSWKNSDSTFGFLTAVTHDKENLSRAGIEFFGYSTPGTSIPSTATVHGSGDVATAKYPVGINSSYFQQVRKRDGIQSALQWRPDEKNEFNLTGIYVRGSYNNFSESRYVCPGCGDTNKITDLTVNNGYITNATVSANTGNGQPYAELDANYRMSKVTTKSLNLRHDYNGDKWILTSQVGYTAARGGKDPEYLMKYLLNSGGYNFSYDGRNTSVNYDNGSASNWGLPASPAGSPPGDSTLNGKYQAGGIYYETTKDRERYAQFDASRDLEWGPIYQVQMGFKYINHVNSQFSQGNRINTTDAISLTDFEPGTTPGNLYDGLHAGGDLTDWPTANLGAVKSYLNGQPQGPYNLNYPSIYNVREMTRDLYTQFNYNAGGFRGNFGVRYVDTTDKSTYYQSNNGGAYYLTQGKTHYYKPLPSFNIAYDIDDSKVARFGVSKVIARPRYSDLAGSVSLNCTGGSTGNCTGSAGNPNLKPYSSTNYDLAGEWYFAPSSMLGAEVFYRKIGNYIVSTTDERTFLDPTTGQTNLYTITSPVNVSNAKVRGISLLYQQDLGHGFGVQTNYTYAHADTSTGLNLPYLSKNTFNIIPYFEKGPWSARVNYSWRSPYFTQIGRLDSHVFADQYKELDFSASYQVNQWMSVTFSATNLLDSTYYWYNDVKYAPIGEYKNGRTFAVGVNFKL</sequence>
<feature type="signal peptide" evidence="11">
    <location>
        <begin position="1"/>
        <end position="25"/>
    </location>
</feature>